<dbReference type="Proteomes" id="UP001177670">
    <property type="component" value="Unassembled WGS sequence"/>
</dbReference>
<sequence length="153" mass="16924">GHFRSTPAQKLSTRRVSSIVSIDVIAPRLKTEGQRSRGCIIVGSQSWTKACGQQFDLAKPIDRVVLANSGVDSIYDGTDDFYLRKRKRREEKRKKIIVSTPIAIGSSQMFAFSRDHAEEAVLTGYTITHVGDTIKNCNQGGSVCSAIRSLHRD</sequence>
<proteinExistence type="predicted"/>
<evidence type="ECO:0000313" key="2">
    <source>
        <dbReference type="Proteomes" id="UP001177670"/>
    </source>
</evidence>
<reference evidence="1" key="1">
    <citation type="submission" date="2021-10" db="EMBL/GenBank/DDBJ databases">
        <title>Melipona bicolor Genome sequencing and assembly.</title>
        <authorList>
            <person name="Araujo N.S."/>
            <person name="Arias M.C."/>
        </authorList>
    </citation>
    <scope>NUCLEOTIDE SEQUENCE</scope>
    <source>
        <strain evidence="1">USP_2M_L1-L4_2017</strain>
        <tissue evidence="1">Whole body</tissue>
    </source>
</reference>
<feature type="non-terminal residue" evidence="1">
    <location>
        <position position="1"/>
    </location>
</feature>
<protein>
    <submittedName>
        <fullName evidence="1">Uncharacterized protein</fullName>
    </submittedName>
</protein>
<evidence type="ECO:0000313" key="1">
    <source>
        <dbReference type="EMBL" id="KAK1121226.1"/>
    </source>
</evidence>
<keyword evidence="2" id="KW-1185">Reference proteome</keyword>
<gene>
    <name evidence="1" type="ORF">K0M31_010533</name>
</gene>
<comment type="caution">
    <text evidence="1">The sequence shown here is derived from an EMBL/GenBank/DDBJ whole genome shotgun (WGS) entry which is preliminary data.</text>
</comment>
<name>A0AA40FM12_9HYME</name>
<organism evidence="1 2">
    <name type="scientific">Melipona bicolor</name>
    <dbReference type="NCBI Taxonomy" id="60889"/>
    <lineage>
        <taxon>Eukaryota</taxon>
        <taxon>Metazoa</taxon>
        <taxon>Ecdysozoa</taxon>
        <taxon>Arthropoda</taxon>
        <taxon>Hexapoda</taxon>
        <taxon>Insecta</taxon>
        <taxon>Pterygota</taxon>
        <taxon>Neoptera</taxon>
        <taxon>Endopterygota</taxon>
        <taxon>Hymenoptera</taxon>
        <taxon>Apocrita</taxon>
        <taxon>Aculeata</taxon>
        <taxon>Apoidea</taxon>
        <taxon>Anthophila</taxon>
        <taxon>Apidae</taxon>
        <taxon>Melipona</taxon>
    </lineage>
</organism>
<dbReference type="EMBL" id="JAHYIQ010000027">
    <property type="protein sequence ID" value="KAK1121226.1"/>
    <property type="molecule type" value="Genomic_DNA"/>
</dbReference>
<accession>A0AA40FM12</accession>
<dbReference type="AlphaFoldDB" id="A0AA40FM12"/>